<feature type="region of interest" description="Disordered" evidence="1">
    <location>
        <begin position="1"/>
        <end position="29"/>
    </location>
</feature>
<keyword evidence="3" id="KW-1185">Reference proteome</keyword>
<dbReference type="Proteomes" id="UP000186228">
    <property type="component" value="Unassembled WGS sequence"/>
</dbReference>
<evidence type="ECO:0000313" key="3">
    <source>
        <dbReference type="Proteomes" id="UP000186228"/>
    </source>
</evidence>
<evidence type="ECO:0000313" key="2">
    <source>
        <dbReference type="EMBL" id="SCB38742.1"/>
    </source>
</evidence>
<gene>
    <name evidence="2" type="ORF">GA0061100_11793</name>
</gene>
<protein>
    <submittedName>
        <fullName evidence="2">Uncharacterized protein</fullName>
    </submittedName>
</protein>
<name>A0A1C3WF88_9HYPH</name>
<sequence>MAADSLSRMGNLLFTGDPPRLIRGETGTARKPFEVEHPVNLVDQP</sequence>
<reference evidence="3" key="1">
    <citation type="submission" date="2016-08" db="EMBL/GenBank/DDBJ databases">
        <authorList>
            <person name="Varghese N."/>
            <person name="Submissions Spin"/>
        </authorList>
    </citation>
    <scope>NUCLEOTIDE SEQUENCE [LARGE SCALE GENOMIC DNA]</scope>
    <source>
        <strain evidence="3">CCBAU 57015</strain>
    </source>
</reference>
<dbReference type="EMBL" id="FMAC01000017">
    <property type="protein sequence ID" value="SCB38742.1"/>
    <property type="molecule type" value="Genomic_DNA"/>
</dbReference>
<dbReference type="RefSeq" id="WP_159444824.1">
    <property type="nucleotide sequence ID" value="NZ_FMAC01000017.1"/>
</dbReference>
<organism evidence="2 3">
    <name type="scientific">Rhizobium hainanense</name>
    <dbReference type="NCBI Taxonomy" id="52131"/>
    <lineage>
        <taxon>Bacteria</taxon>
        <taxon>Pseudomonadati</taxon>
        <taxon>Pseudomonadota</taxon>
        <taxon>Alphaproteobacteria</taxon>
        <taxon>Hyphomicrobiales</taxon>
        <taxon>Rhizobiaceae</taxon>
        <taxon>Rhizobium/Agrobacterium group</taxon>
        <taxon>Rhizobium</taxon>
    </lineage>
</organism>
<accession>A0A1C3WF88</accession>
<dbReference type="AlphaFoldDB" id="A0A1C3WF88"/>
<proteinExistence type="predicted"/>
<evidence type="ECO:0000256" key="1">
    <source>
        <dbReference type="SAM" id="MobiDB-lite"/>
    </source>
</evidence>